<accession>A0A0G1KI31</accession>
<dbReference type="Gene3D" id="2.30.130.30">
    <property type="entry name" value="Hypothetical protein"/>
    <property type="match status" value="1"/>
</dbReference>
<evidence type="ECO:0008006" key="3">
    <source>
        <dbReference type="Google" id="ProtNLM"/>
    </source>
</evidence>
<comment type="caution">
    <text evidence="1">The sequence shown here is derived from an EMBL/GenBank/DDBJ whole genome shotgun (WGS) entry which is preliminary data.</text>
</comment>
<proteinExistence type="predicted"/>
<gene>
    <name evidence="1" type="ORF">UW82_C0045G0011</name>
</gene>
<dbReference type="Proteomes" id="UP000034504">
    <property type="component" value="Unassembled WGS sequence"/>
</dbReference>
<dbReference type="EMBL" id="LCJU01000045">
    <property type="protein sequence ID" value="KKT83188.1"/>
    <property type="molecule type" value="Genomic_DNA"/>
</dbReference>
<reference evidence="1 2" key="1">
    <citation type="journal article" date="2015" name="Nature">
        <title>rRNA introns, odd ribosomes, and small enigmatic genomes across a large radiation of phyla.</title>
        <authorList>
            <person name="Brown C.T."/>
            <person name="Hug L.A."/>
            <person name="Thomas B.C."/>
            <person name="Sharon I."/>
            <person name="Castelle C.J."/>
            <person name="Singh A."/>
            <person name="Wilkins M.J."/>
            <person name="Williams K.H."/>
            <person name="Banfield J.F."/>
        </authorList>
    </citation>
    <scope>NUCLEOTIDE SEQUENCE [LARGE SCALE GENOMIC DNA]</scope>
</reference>
<name>A0A0G1KI31_UNCKA</name>
<evidence type="ECO:0000313" key="2">
    <source>
        <dbReference type="Proteomes" id="UP000034504"/>
    </source>
</evidence>
<sequence length="149" mass="17150">MDHVAIMKKEWRLIPKILSGVKTVESRWYKNKVCPWNKVFAGDTLYFKNSGEKVSVRAHITKAEQLEVIGNKHALEIMSLRAKADLGTTTIPESVIGYIFNKRYAVFIHFDEVQKVEPFDIDKRRFGAQCAWITCKNISTITKTTQRST</sequence>
<dbReference type="AlphaFoldDB" id="A0A0G1KI31"/>
<evidence type="ECO:0000313" key="1">
    <source>
        <dbReference type="EMBL" id="KKT83188.1"/>
    </source>
</evidence>
<organism evidence="1 2">
    <name type="scientific">candidate division WWE3 bacterium GW2011_GWC2_44_9</name>
    <dbReference type="NCBI Taxonomy" id="1619125"/>
    <lineage>
        <taxon>Bacteria</taxon>
        <taxon>Katanobacteria</taxon>
    </lineage>
</organism>
<protein>
    <recommendedName>
        <fullName evidence="3">ASCH domain-containing protein</fullName>
    </recommendedName>
</protein>